<name>A0ABD6ATG2_9EURY</name>
<evidence type="ECO:0000313" key="3">
    <source>
        <dbReference type="EMBL" id="MFD1512818.1"/>
    </source>
</evidence>
<accession>A0ABD6ATG2</accession>
<feature type="transmembrane region" description="Helical" evidence="2">
    <location>
        <begin position="54"/>
        <end position="71"/>
    </location>
</feature>
<protein>
    <submittedName>
        <fullName evidence="3">Uncharacterized protein</fullName>
    </submittedName>
</protein>
<dbReference type="Proteomes" id="UP001597187">
    <property type="component" value="Unassembled WGS sequence"/>
</dbReference>
<evidence type="ECO:0000313" key="4">
    <source>
        <dbReference type="Proteomes" id="UP001597187"/>
    </source>
</evidence>
<feature type="compositionally biased region" description="Basic and acidic residues" evidence="1">
    <location>
        <begin position="220"/>
        <end position="236"/>
    </location>
</feature>
<keyword evidence="2" id="KW-1133">Transmembrane helix</keyword>
<feature type="region of interest" description="Disordered" evidence="1">
    <location>
        <begin position="206"/>
        <end position="236"/>
    </location>
</feature>
<keyword evidence="2" id="KW-0812">Transmembrane</keyword>
<feature type="transmembrane region" description="Helical" evidence="2">
    <location>
        <begin position="12"/>
        <end position="34"/>
    </location>
</feature>
<reference evidence="3 4" key="1">
    <citation type="journal article" date="2019" name="Int. J. Syst. Evol. Microbiol.">
        <title>The Global Catalogue of Microorganisms (GCM) 10K type strain sequencing project: providing services to taxonomists for standard genome sequencing and annotation.</title>
        <authorList>
            <consortium name="The Broad Institute Genomics Platform"/>
            <consortium name="The Broad Institute Genome Sequencing Center for Infectious Disease"/>
            <person name="Wu L."/>
            <person name="Ma J."/>
        </authorList>
    </citation>
    <scope>NUCLEOTIDE SEQUENCE [LARGE SCALE GENOMIC DNA]</scope>
    <source>
        <strain evidence="3 4">CGMCC 1.12563</strain>
    </source>
</reference>
<comment type="caution">
    <text evidence="3">The sequence shown here is derived from an EMBL/GenBank/DDBJ whole genome shotgun (WGS) entry which is preliminary data.</text>
</comment>
<keyword evidence="2" id="KW-0472">Membrane</keyword>
<proteinExistence type="predicted"/>
<dbReference type="Pfam" id="PF23933">
    <property type="entry name" value="DUF7269"/>
    <property type="match status" value="1"/>
</dbReference>
<organism evidence="3 4">
    <name type="scientific">Halomarina rubra</name>
    <dbReference type="NCBI Taxonomy" id="2071873"/>
    <lineage>
        <taxon>Archaea</taxon>
        <taxon>Methanobacteriati</taxon>
        <taxon>Methanobacteriota</taxon>
        <taxon>Stenosarchaea group</taxon>
        <taxon>Halobacteria</taxon>
        <taxon>Halobacteriales</taxon>
        <taxon>Natronomonadaceae</taxon>
        <taxon>Halomarina</taxon>
    </lineage>
</organism>
<dbReference type="EMBL" id="JBHUDC010000003">
    <property type="protein sequence ID" value="MFD1512818.1"/>
    <property type="molecule type" value="Genomic_DNA"/>
</dbReference>
<dbReference type="InterPro" id="IPR055693">
    <property type="entry name" value="DUF7269"/>
</dbReference>
<dbReference type="RefSeq" id="WP_250872795.1">
    <property type="nucleotide sequence ID" value="NZ_JALXFV010000003.1"/>
</dbReference>
<evidence type="ECO:0000256" key="2">
    <source>
        <dbReference type="SAM" id="Phobius"/>
    </source>
</evidence>
<gene>
    <name evidence="3" type="ORF">ACFSBT_05915</name>
</gene>
<evidence type="ECO:0000256" key="1">
    <source>
        <dbReference type="SAM" id="MobiDB-lite"/>
    </source>
</evidence>
<dbReference type="AlphaFoldDB" id="A0ABD6ATG2"/>
<keyword evidence="4" id="KW-1185">Reference proteome</keyword>
<sequence length="236" mass="25580">MSLSRRLGALSALLDARTVLTAVAVLTLALAGLVVVAPDRFAVSTSLADTARPVVSIAAVFAGVLGLLFALRLTPSGVTEELDVEDESPVADREDPLGNTIDEALDGYADGNTWERLQARQIVVGRLTEAAVYVLTETEGWSESVARHRVEHGTWTDDQVTAAFLAADGEVILPLRTRLEEWLRGERFPRHARAVVAELAARSDRVRPPEPRLARQSSRGGERTARVRIRADGGER</sequence>